<feature type="transmembrane region" description="Helical" evidence="8">
    <location>
        <begin position="140"/>
        <end position="160"/>
    </location>
</feature>
<dbReference type="OrthoDB" id="9803444at2"/>
<dbReference type="Proteomes" id="UP000316313">
    <property type="component" value="Chromosome"/>
</dbReference>
<sequence length="237" mass="26761">MSYPEITSSEFSTKYEIKRGVKDSIPVMIGFLTFGLLFGSQAVRKGLTFLEVPFMTGSNYAGGSEFAAINVWTNPPAILLILGITLLINCRHILMGATLAPWIMKYPKRKVFYWLFLMSDETWAISLSDTQKRRNFSPTYYITVGWLLYLTWVISTFMGAYLGNKIGDLTKFGFDMAFPAVFLVILRSMWKSHRMSIPWIVSLLVSVISYVLIPGGWYVPLGTLAGAVTAWFIVRSL</sequence>
<evidence type="ECO:0000313" key="9">
    <source>
        <dbReference type="EMBL" id="QDH17256.1"/>
    </source>
</evidence>
<evidence type="ECO:0000256" key="5">
    <source>
        <dbReference type="ARBA" id="ARBA00022692"/>
    </source>
</evidence>
<dbReference type="Pfam" id="PF03591">
    <property type="entry name" value="AzlC"/>
    <property type="match status" value="1"/>
</dbReference>
<dbReference type="PANTHER" id="PTHR34979:SF1">
    <property type="entry name" value="INNER MEMBRANE PROTEIN YGAZ"/>
    <property type="match status" value="1"/>
</dbReference>
<feature type="transmembrane region" description="Helical" evidence="8">
    <location>
        <begin position="77"/>
        <end position="99"/>
    </location>
</feature>
<keyword evidence="7 8" id="KW-0472">Membrane</keyword>
<evidence type="ECO:0000256" key="4">
    <source>
        <dbReference type="ARBA" id="ARBA00022475"/>
    </source>
</evidence>
<evidence type="ECO:0000256" key="2">
    <source>
        <dbReference type="ARBA" id="ARBA00010735"/>
    </source>
</evidence>
<dbReference type="KEGG" id="ssam:E3D00_06550"/>
<protein>
    <submittedName>
        <fullName evidence="9">Branched-chain amino acid ABC transporter permease</fullName>
    </submittedName>
</protein>
<gene>
    <name evidence="9" type="ORF">E3D00_06550</name>
</gene>
<comment type="subcellular location">
    <subcellularLocation>
        <location evidence="1">Cell membrane</location>
        <topology evidence="1">Multi-pass membrane protein</topology>
    </subcellularLocation>
</comment>
<feature type="transmembrane region" description="Helical" evidence="8">
    <location>
        <begin position="24"/>
        <end position="43"/>
    </location>
</feature>
<evidence type="ECO:0000256" key="1">
    <source>
        <dbReference type="ARBA" id="ARBA00004651"/>
    </source>
</evidence>
<reference evidence="9 10" key="1">
    <citation type="submission" date="2019-03" db="EMBL/GenBank/DDBJ databases">
        <title>The complete genome sequence of Swingsia samuiensis NBRC107927(T).</title>
        <authorList>
            <person name="Chua K.-O."/>
            <person name="Chan K.-G."/>
            <person name="See-Too W.-S."/>
        </authorList>
    </citation>
    <scope>NUCLEOTIDE SEQUENCE [LARGE SCALE GENOMIC DNA]</scope>
    <source>
        <strain evidence="9 10">AH83</strain>
    </source>
</reference>
<keyword evidence="6 8" id="KW-1133">Transmembrane helix</keyword>
<keyword evidence="4" id="KW-1003">Cell membrane</keyword>
<evidence type="ECO:0000256" key="7">
    <source>
        <dbReference type="ARBA" id="ARBA00023136"/>
    </source>
</evidence>
<comment type="similarity">
    <text evidence="2">Belongs to the AzlC family.</text>
</comment>
<keyword evidence="3" id="KW-0813">Transport</keyword>
<evidence type="ECO:0000256" key="3">
    <source>
        <dbReference type="ARBA" id="ARBA00022448"/>
    </source>
</evidence>
<dbReference type="PANTHER" id="PTHR34979">
    <property type="entry name" value="INNER MEMBRANE PROTEIN YGAZ"/>
    <property type="match status" value="1"/>
</dbReference>
<dbReference type="AlphaFoldDB" id="A0A4Y6ULC3"/>
<evidence type="ECO:0000256" key="6">
    <source>
        <dbReference type="ARBA" id="ARBA00022989"/>
    </source>
</evidence>
<keyword evidence="10" id="KW-1185">Reference proteome</keyword>
<name>A0A4Y6ULC3_9PROT</name>
<dbReference type="GO" id="GO:1903785">
    <property type="term" value="P:L-valine transmembrane transport"/>
    <property type="evidence" value="ECO:0007669"/>
    <property type="project" value="TreeGrafter"/>
</dbReference>
<proteinExistence type="inferred from homology"/>
<accession>A0A4Y6ULC3</accession>
<feature type="transmembrane region" description="Helical" evidence="8">
    <location>
        <begin position="196"/>
        <end position="213"/>
    </location>
</feature>
<dbReference type="EMBL" id="CP038141">
    <property type="protein sequence ID" value="QDH17256.1"/>
    <property type="molecule type" value="Genomic_DNA"/>
</dbReference>
<dbReference type="InterPro" id="IPR011606">
    <property type="entry name" value="Brnchd-chn_aa_trnsp_permease"/>
</dbReference>
<evidence type="ECO:0000256" key="8">
    <source>
        <dbReference type="SAM" id="Phobius"/>
    </source>
</evidence>
<keyword evidence="5 8" id="KW-0812">Transmembrane</keyword>
<dbReference type="GO" id="GO:0005886">
    <property type="term" value="C:plasma membrane"/>
    <property type="evidence" value="ECO:0007669"/>
    <property type="project" value="UniProtKB-SubCell"/>
</dbReference>
<feature type="transmembrane region" description="Helical" evidence="8">
    <location>
        <begin position="172"/>
        <end position="190"/>
    </location>
</feature>
<organism evidence="9 10">
    <name type="scientific">Swingsia samuiensis</name>
    <dbReference type="NCBI Taxonomy" id="1293412"/>
    <lineage>
        <taxon>Bacteria</taxon>
        <taxon>Pseudomonadati</taxon>
        <taxon>Pseudomonadota</taxon>
        <taxon>Alphaproteobacteria</taxon>
        <taxon>Acetobacterales</taxon>
        <taxon>Acetobacteraceae</taxon>
        <taxon>Swingsia</taxon>
    </lineage>
</organism>
<evidence type="ECO:0000313" key="10">
    <source>
        <dbReference type="Proteomes" id="UP000316313"/>
    </source>
</evidence>